<keyword evidence="6" id="KW-1185">Reference proteome</keyword>
<keyword evidence="3" id="KW-0067">ATP-binding</keyword>
<dbReference type="GO" id="GO:0005524">
    <property type="term" value="F:ATP binding"/>
    <property type="evidence" value="ECO:0007669"/>
    <property type="project" value="UniProtKB-KW"/>
</dbReference>
<dbReference type="PROSITE" id="PS50862">
    <property type="entry name" value="AA_TRNA_LIGASE_II"/>
    <property type="match status" value="1"/>
</dbReference>
<dbReference type="PATRIC" id="fig|394096.3.peg.8289"/>
<dbReference type="InterPro" id="IPR004364">
    <property type="entry name" value="Aa-tRNA-synt_II"/>
</dbReference>
<keyword evidence="5" id="KW-0808">Transferase</keyword>
<dbReference type="InterPro" id="IPR004525">
    <property type="entry name" value="EpmA"/>
</dbReference>
<feature type="domain" description="Aminoacyl-transfer RNA synthetases class-II family profile" evidence="4">
    <location>
        <begin position="13"/>
        <end position="329"/>
    </location>
</feature>
<dbReference type="PRINTS" id="PR00982">
    <property type="entry name" value="TRNASYNTHLYS"/>
</dbReference>
<evidence type="ECO:0000313" key="6">
    <source>
        <dbReference type="Proteomes" id="UP000028725"/>
    </source>
</evidence>
<dbReference type="GO" id="GO:0004824">
    <property type="term" value="F:lysine-tRNA ligase activity"/>
    <property type="evidence" value="ECO:0007669"/>
    <property type="project" value="InterPro"/>
</dbReference>
<dbReference type="InterPro" id="IPR006195">
    <property type="entry name" value="aa-tRNA-synth_II"/>
</dbReference>
<dbReference type="AlphaFoldDB" id="A0A085VZS0"/>
<evidence type="ECO:0000259" key="4">
    <source>
        <dbReference type="PROSITE" id="PS50862"/>
    </source>
</evidence>
<gene>
    <name evidence="5" type="ORF">DB31_4557</name>
</gene>
<comment type="caution">
    <text evidence="5">The sequence shown here is derived from an EMBL/GenBank/DDBJ whole genome shotgun (WGS) entry which is preliminary data.</text>
</comment>
<evidence type="ECO:0000256" key="1">
    <source>
        <dbReference type="ARBA" id="ARBA00022598"/>
    </source>
</evidence>
<dbReference type="NCBIfam" id="TIGR00462">
    <property type="entry name" value="genX"/>
    <property type="match status" value="1"/>
</dbReference>
<dbReference type="SUPFAM" id="SSF55681">
    <property type="entry name" value="Class II aaRS and biotin synthetases"/>
    <property type="match status" value="1"/>
</dbReference>
<dbReference type="GO" id="GO:0003746">
    <property type="term" value="F:translation elongation factor activity"/>
    <property type="evidence" value="ECO:0007669"/>
    <property type="project" value="UniProtKB-KW"/>
</dbReference>
<dbReference type="Proteomes" id="UP000028725">
    <property type="component" value="Unassembled WGS sequence"/>
</dbReference>
<proteinExistence type="predicted"/>
<dbReference type="PANTHER" id="PTHR42918:SF6">
    <property type="entry name" value="ELONGATION FACTOR P--(R)-BETA-LYSINE LIGASE"/>
    <property type="match status" value="1"/>
</dbReference>
<name>A0A085VZS0_9BACT</name>
<dbReference type="GO" id="GO:0000049">
    <property type="term" value="F:tRNA binding"/>
    <property type="evidence" value="ECO:0007669"/>
    <property type="project" value="TreeGrafter"/>
</dbReference>
<evidence type="ECO:0000256" key="2">
    <source>
        <dbReference type="ARBA" id="ARBA00022741"/>
    </source>
</evidence>
<dbReference type="GO" id="GO:0006430">
    <property type="term" value="P:lysyl-tRNA aminoacylation"/>
    <property type="evidence" value="ECO:0007669"/>
    <property type="project" value="InterPro"/>
</dbReference>
<keyword evidence="5" id="KW-0648">Protein biosynthesis</keyword>
<dbReference type="EMBL" id="JMCB01000026">
    <property type="protein sequence ID" value="KFE60933.1"/>
    <property type="molecule type" value="Genomic_DNA"/>
</dbReference>
<organism evidence="5 6">
    <name type="scientific">Hyalangium minutum</name>
    <dbReference type="NCBI Taxonomy" id="394096"/>
    <lineage>
        <taxon>Bacteria</taxon>
        <taxon>Pseudomonadati</taxon>
        <taxon>Myxococcota</taxon>
        <taxon>Myxococcia</taxon>
        <taxon>Myxococcales</taxon>
        <taxon>Cystobacterineae</taxon>
        <taxon>Archangiaceae</taxon>
        <taxon>Hyalangium</taxon>
    </lineage>
</organism>
<sequence>MPDSVRWRAAAGRQSLQAALRRFFTGRGYLEVETPLMVPAPGMEPHINVFETPFVPETDVGRPRVLYLHSSPEYAMKRLLADGAGPLFQLCKVFRNGEVSATHNPEFTLLEFYRPHADYHAIMEELEQALAEAGRSVTGGEPGADPAFFTRLPYERITVRDAVLRATGVDLRACPDGPSLKRAAEAAGVRTGDSTQFDDVFFHLFLQKVERGLGHERPTFLIEYPASMASLSRLKPGDPSVAERVELYVKGLELANGFSELTDAVEQRARLTEEQALRKSLGRPVYPLDERFLEAVGRMPPSAGIAVGLDRILMLLMGVPSIADVLLFPAHEFV</sequence>
<keyword evidence="1" id="KW-0436">Ligase</keyword>
<reference evidence="5 6" key="1">
    <citation type="submission" date="2014-04" db="EMBL/GenBank/DDBJ databases">
        <title>Genome assembly of Hyalangium minutum DSM 14724.</title>
        <authorList>
            <person name="Sharma G."/>
            <person name="Subramanian S."/>
        </authorList>
    </citation>
    <scope>NUCLEOTIDE SEQUENCE [LARGE SCALE GENOMIC DNA]</scope>
    <source>
        <strain evidence="5 6">DSM 14724</strain>
    </source>
</reference>
<dbReference type="OrthoDB" id="9802326at2"/>
<dbReference type="GO" id="GO:0005829">
    <property type="term" value="C:cytosol"/>
    <property type="evidence" value="ECO:0007669"/>
    <property type="project" value="TreeGrafter"/>
</dbReference>
<dbReference type="Pfam" id="PF00152">
    <property type="entry name" value="tRNA-synt_2"/>
    <property type="match status" value="1"/>
</dbReference>
<dbReference type="STRING" id="394096.DB31_4557"/>
<dbReference type="Gene3D" id="3.30.930.10">
    <property type="entry name" value="Bira Bifunctional Protein, Domain 2"/>
    <property type="match status" value="1"/>
</dbReference>
<protein>
    <submittedName>
        <fullName evidence="5">Translation elongation factor P Lys34:lysine transferase</fullName>
    </submittedName>
</protein>
<dbReference type="GO" id="GO:0016740">
    <property type="term" value="F:transferase activity"/>
    <property type="evidence" value="ECO:0007669"/>
    <property type="project" value="UniProtKB-KW"/>
</dbReference>
<dbReference type="RefSeq" id="WP_044198496.1">
    <property type="nucleotide sequence ID" value="NZ_JMCB01000026.1"/>
</dbReference>
<dbReference type="PANTHER" id="PTHR42918">
    <property type="entry name" value="LYSYL-TRNA SYNTHETASE"/>
    <property type="match status" value="1"/>
</dbReference>
<dbReference type="InterPro" id="IPR045864">
    <property type="entry name" value="aa-tRNA-synth_II/BPL/LPL"/>
</dbReference>
<dbReference type="InterPro" id="IPR018149">
    <property type="entry name" value="Lys-tRNA-synth_II_C"/>
</dbReference>
<accession>A0A085VZS0</accession>
<dbReference type="NCBIfam" id="NF006828">
    <property type="entry name" value="PRK09350.1"/>
    <property type="match status" value="1"/>
</dbReference>
<evidence type="ECO:0000313" key="5">
    <source>
        <dbReference type="EMBL" id="KFE60933.1"/>
    </source>
</evidence>
<keyword evidence="2" id="KW-0547">Nucleotide-binding</keyword>
<keyword evidence="5" id="KW-0251">Elongation factor</keyword>
<evidence type="ECO:0000256" key="3">
    <source>
        <dbReference type="ARBA" id="ARBA00022840"/>
    </source>
</evidence>